<dbReference type="GeneID" id="107224003"/>
<dbReference type="PANTHER" id="PTHR11091:SF0">
    <property type="entry name" value="MALATE DEHYDROGENASE"/>
    <property type="match status" value="1"/>
</dbReference>
<accession>A0A6J0BZ16</accession>
<reference evidence="5" key="1">
    <citation type="submission" date="2025-08" db="UniProtKB">
        <authorList>
            <consortium name="RefSeq"/>
        </authorList>
    </citation>
    <scope>IDENTIFICATION</scope>
    <source>
        <tissue evidence="5">Thorax and Abdomen</tissue>
    </source>
</reference>
<dbReference type="Proteomes" id="UP000829291">
    <property type="component" value="Chromosome 4"/>
</dbReference>
<dbReference type="PANTHER" id="PTHR11091">
    <property type="entry name" value="OXIDOREDUCTASE-RELATED"/>
    <property type="match status" value="1"/>
</dbReference>
<protein>
    <submittedName>
        <fullName evidence="5">Uncharacterized oxidoreductase YjmC</fullName>
    </submittedName>
</protein>
<dbReference type="InterPro" id="IPR036111">
    <property type="entry name" value="Mal/L-sulfo/L-lacto_DH-like_sf"/>
</dbReference>
<organism evidence="5">
    <name type="scientific">Neodiprion lecontei</name>
    <name type="common">Redheaded pine sawfly</name>
    <dbReference type="NCBI Taxonomy" id="441921"/>
    <lineage>
        <taxon>Eukaryota</taxon>
        <taxon>Metazoa</taxon>
        <taxon>Ecdysozoa</taxon>
        <taxon>Arthropoda</taxon>
        <taxon>Hexapoda</taxon>
        <taxon>Insecta</taxon>
        <taxon>Pterygota</taxon>
        <taxon>Neoptera</taxon>
        <taxon>Endopterygota</taxon>
        <taxon>Hymenoptera</taxon>
        <taxon>Tenthredinoidea</taxon>
        <taxon>Diprionidae</taxon>
        <taxon>Diprioninae</taxon>
        <taxon>Neodiprion</taxon>
    </lineage>
</organism>
<keyword evidence="2" id="KW-0560">Oxidoreductase</keyword>
<keyword evidence="4" id="KW-1185">Reference proteome</keyword>
<evidence type="ECO:0000256" key="2">
    <source>
        <dbReference type="ARBA" id="ARBA00023002"/>
    </source>
</evidence>
<evidence type="ECO:0000256" key="1">
    <source>
        <dbReference type="ARBA" id="ARBA00006056"/>
    </source>
</evidence>
<dbReference type="OrthoDB" id="7881616at2759"/>
<dbReference type="Pfam" id="PF02615">
    <property type="entry name" value="Ldh_2"/>
    <property type="match status" value="1"/>
</dbReference>
<dbReference type="SUPFAM" id="SSF89733">
    <property type="entry name" value="L-sulfolactate dehydrogenase-like"/>
    <property type="match status" value="1"/>
</dbReference>
<feature type="region of interest" description="Disordered" evidence="3">
    <location>
        <begin position="26"/>
        <end position="52"/>
    </location>
</feature>
<dbReference type="InterPro" id="IPR043144">
    <property type="entry name" value="Mal/L-sulf/L-lact_DH-like_ah"/>
</dbReference>
<evidence type="ECO:0000313" key="4">
    <source>
        <dbReference type="Proteomes" id="UP000829291"/>
    </source>
</evidence>
<comment type="similarity">
    <text evidence="1">Belongs to the LDH2/MDH2 oxidoreductase family.</text>
</comment>
<evidence type="ECO:0000313" key="5">
    <source>
        <dbReference type="RefSeq" id="XP_015519388.1"/>
    </source>
</evidence>
<dbReference type="KEGG" id="nlo:107224003"/>
<feature type="compositionally biased region" description="Polar residues" evidence="3">
    <location>
        <begin position="26"/>
        <end position="44"/>
    </location>
</feature>
<sequence length="412" mass="44364">MKIGRTLLSKLSRGIDQVMDNLGRTVASQTSPTRENSSSATSSVLKEDEKPRTMVAPKEEVIRYIADSLMKVGASKEDAVTVGEHLFTADYRGHFSHGMNRMEMYVQDVVKKLTDPKAKPRIITDFKAVATVDGMNGFGQVTGKYCMELAMKKAKEYGIGMVACRGSNHYGIAGYYSLMAMSENLFGFSCTNTSPLMAPTRSRAAALGTNPISLGARGSTSNDDFVLDMATTCVALGKMELASRKGEPIPEGWALGADGKPTVDAAEAVRTACLMPLGGEERNSGYKGYGMALMVEVLCGILTGSKFGPNIRKWDSSSGDVVADLGHCFLAIDPDAFVPGSRDRLTDLVGLLRGLPTAGDMPVLIPGDPERGHMRKVDREGGITYHDNQIKASKLFAEKLGVQPMRLVEKTI</sequence>
<evidence type="ECO:0000256" key="3">
    <source>
        <dbReference type="SAM" id="MobiDB-lite"/>
    </source>
</evidence>
<dbReference type="Gene3D" id="1.10.1530.10">
    <property type="match status" value="1"/>
</dbReference>
<dbReference type="Gene3D" id="3.30.1370.60">
    <property type="entry name" value="Hypothetical oxidoreductase yiak, domain 2"/>
    <property type="match status" value="1"/>
</dbReference>
<dbReference type="GO" id="GO:0016491">
    <property type="term" value="F:oxidoreductase activity"/>
    <property type="evidence" value="ECO:0007669"/>
    <property type="project" value="UniProtKB-KW"/>
</dbReference>
<name>A0A6J0BZ16_NEOLC</name>
<gene>
    <name evidence="5" type="primary">LOC107224003</name>
</gene>
<dbReference type="InterPro" id="IPR003767">
    <property type="entry name" value="Malate/L-lactate_DH-like"/>
</dbReference>
<dbReference type="InParanoid" id="A0A6J0BZ16"/>
<dbReference type="RefSeq" id="XP_015519388.1">
    <property type="nucleotide sequence ID" value="XM_015663902.2"/>
</dbReference>
<proteinExistence type="inferred from homology"/>
<dbReference type="AlphaFoldDB" id="A0A6J0BZ16"/>
<dbReference type="InterPro" id="IPR043143">
    <property type="entry name" value="Mal/L-sulf/L-lact_DH-like_NADP"/>
</dbReference>